<dbReference type="Pfam" id="PF03724">
    <property type="entry name" value="META"/>
    <property type="match status" value="1"/>
</dbReference>
<dbReference type="Gene3D" id="2.40.128.270">
    <property type="match status" value="1"/>
</dbReference>
<evidence type="ECO:0000313" key="5">
    <source>
        <dbReference type="Proteomes" id="UP001459204"/>
    </source>
</evidence>
<feature type="signal peptide" evidence="1">
    <location>
        <begin position="1"/>
        <end position="20"/>
    </location>
</feature>
<keyword evidence="1" id="KW-0732">Signal</keyword>
<dbReference type="InterPro" id="IPR053147">
    <property type="entry name" value="Hsp_HslJ-like"/>
</dbReference>
<name>A0ABU9IYV4_9GAMM</name>
<dbReference type="PROSITE" id="PS51257">
    <property type="entry name" value="PROKAR_LIPOPROTEIN"/>
    <property type="match status" value="1"/>
</dbReference>
<keyword evidence="5" id="KW-1185">Reference proteome</keyword>
<protein>
    <submittedName>
        <fullName evidence="4">META and DUF4377 domain-containing protein</fullName>
    </submittedName>
</protein>
<evidence type="ECO:0000259" key="2">
    <source>
        <dbReference type="Pfam" id="PF03724"/>
    </source>
</evidence>
<reference evidence="4 5" key="1">
    <citation type="submission" date="2024-04" db="EMBL/GenBank/DDBJ databases">
        <title>Draft genome sequence of Pseudoxanthomonas putridarboris WD12.</title>
        <authorList>
            <person name="Oh J."/>
        </authorList>
    </citation>
    <scope>NUCLEOTIDE SEQUENCE [LARGE SCALE GENOMIC DNA]</scope>
    <source>
        <strain evidence="4 5">WD12</strain>
    </source>
</reference>
<gene>
    <name evidence="4" type="ORF">AAD027_03170</name>
</gene>
<dbReference type="InterPro" id="IPR005184">
    <property type="entry name" value="DUF306_Meta_HslJ"/>
</dbReference>
<dbReference type="EMBL" id="JBBWWT010000001">
    <property type="protein sequence ID" value="MEL1263371.1"/>
    <property type="molecule type" value="Genomic_DNA"/>
</dbReference>
<comment type="caution">
    <text evidence="4">The sequence shown here is derived from an EMBL/GenBank/DDBJ whole genome shotgun (WGS) entry which is preliminary data.</text>
</comment>
<feature type="domain" description="DUF4377" evidence="3">
    <location>
        <begin position="182"/>
        <end position="267"/>
    </location>
</feature>
<feature type="chain" id="PRO_5046395378" evidence="1">
    <location>
        <begin position="21"/>
        <end position="273"/>
    </location>
</feature>
<evidence type="ECO:0000259" key="3">
    <source>
        <dbReference type="Pfam" id="PF14302"/>
    </source>
</evidence>
<dbReference type="PANTHER" id="PTHR35535">
    <property type="entry name" value="HEAT SHOCK PROTEIN HSLJ"/>
    <property type="match status" value="1"/>
</dbReference>
<dbReference type="Proteomes" id="UP001459204">
    <property type="component" value="Unassembled WGS sequence"/>
</dbReference>
<dbReference type="RefSeq" id="WP_341724549.1">
    <property type="nucleotide sequence ID" value="NZ_JBBWWT010000001.1"/>
</dbReference>
<dbReference type="Pfam" id="PF14302">
    <property type="entry name" value="DUF4377"/>
    <property type="match status" value="1"/>
</dbReference>
<evidence type="ECO:0000313" key="4">
    <source>
        <dbReference type="EMBL" id="MEL1263371.1"/>
    </source>
</evidence>
<dbReference type="InterPro" id="IPR038670">
    <property type="entry name" value="HslJ-like_sf"/>
</dbReference>
<feature type="domain" description="DUF306" evidence="2">
    <location>
        <begin position="70"/>
        <end position="161"/>
    </location>
</feature>
<dbReference type="PANTHER" id="PTHR35535:SF2">
    <property type="entry name" value="DUF306 DOMAIN-CONTAINING PROTEIN"/>
    <property type="match status" value="1"/>
</dbReference>
<evidence type="ECO:0000256" key="1">
    <source>
        <dbReference type="SAM" id="SignalP"/>
    </source>
</evidence>
<proteinExistence type="predicted"/>
<sequence length="273" mass="29345">MKRLLLLTLPLLLAGCPKPAEDTATPPVAETPVTPDATAAPAAAGDLLPRYHWRLSDATDARNARIDALFVRADQPVQLDFADGRASISNTCNRMGGGYTLEGNTLTLGRLASTMMACADNKLMALDQEIGKRLEGPLTLSTASGDPNRLTLTNAAGDTLAFAGEPTAETRYGVPGERVFLEVAAETKSCSHPLIPDKQCLQVREIGYDDKGIKTGTQGEFQHFYDAIEGYTHEPGVRNVLRVKRYTVENPPADASSNAYVLDMVVESETVKP</sequence>
<accession>A0ABU9IYV4</accession>
<organism evidence="4 5">
    <name type="scientific">Pseudoxanthomonas putridarboris</name>
    <dbReference type="NCBI Taxonomy" id="752605"/>
    <lineage>
        <taxon>Bacteria</taxon>
        <taxon>Pseudomonadati</taxon>
        <taxon>Pseudomonadota</taxon>
        <taxon>Gammaproteobacteria</taxon>
        <taxon>Lysobacterales</taxon>
        <taxon>Lysobacteraceae</taxon>
        <taxon>Pseudoxanthomonas</taxon>
    </lineage>
</organism>
<dbReference type="InterPro" id="IPR025485">
    <property type="entry name" value="DUF4377"/>
</dbReference>